<accession>A0A7I8VBF4</accession>
<dbReference type="Gene3D" id="3.90.1150.10">
    <property type="entry name" value="Aspartate Aminotransferase, domain 1"/>
    <property type="match status" value="1"/>
</dbReference>
<evidence type="ECO:0000259" key="2">
    <source>
        <dbReference type="Pfam" id="PF01171"/>
    </source>
</evidence>
<organism evidence="3 4">
    <name type="scientific">Dimorphilus gyrociliatus</name>
    <dbReference type="NCBI Taxonomy" id="2664684"/>
    <lineage>
        <taxon>Eukaryota</taxon>
        <taxon>Metazoa</taxon>
        <taxon>Spiralia</taxon>
        <taxon>Lophotrochozoa</taxon>
        <taxon>Annelida</taxon>
        <taxon>Polychaeta</taxon>
        <taxon>Polychaeta incertae sedis</taxon>
        <taxon>Dinophilidae</taxon>
        <taxon>Dimorphilus</taxon>
    </lineage>
</organism>
<dbReference type="InterPro" id="IPR011063">
    <property type="entry name" value="TilS/TtcA_N"/>
</dbReference>
<dbReference type="Pfam" id="PF01171">
    <property type="entry name" value="ATP_bind_3"/>
    <property type="match status" value="1"/>
</dbReference>
<dbReference type="Gene3D" id="3.40.50.620">
    <property type="entry name" value="HUPs"/>
    <property type="match status" value="1"/>
</dbReference>
<comment type="caution">
    <text evidence="3">The sequence shown here is derived from an EMBL/GenBank/DDBJ whole genome shotgun (WGS) entry which is preliminary data.</text>
</comment>
<dbReference type="InterPro" id="IPR015424">
    <property type="entry name" value="PyrdxlP-dep_Trfase"/>
</dbReference>
<evidence type="ECO:0000259" key="1">
    <source>
        <dbReference type="Pfam" id="PF00266"/>
    </source>
</evidence>
<feature type="domain" description="Aminotransferase class V" evidence="1">
    <location>
        <begin position="64"/>
        <end position="424"/>
    </location>
</feature>
<keyword evidence="4" id="KW-1185">Reference proteome</keyword>
<name>A0A7I8VBF4_9ANNE</name>
<dbReference type="InterPro" id="IPR014729">
    <property type="entry name" value="Rossmann-like_a/b/a_fold"/>
</dbReference>
<dbReference type="OrthoDB" id="420046at2759"/>
<reference evidence="3 4" key="1">
    <citation type="submission" date="2020-08" db="EMBL/GenBank/DDBJ databases">
        <authorList>
            <person name="Hejnol A."/>
        </authorList>
    </citation>
    <scope>NUCLEOTIDE SEQUENCE [LARGE SCALE GENOMIC DNA]</scope>
</reference>
<dbReference type="PANTHER" id="PTHR43686:SF1">
    <property type="entry name" value="AMINOTRAN_5 DOMAIN-CONTAINING PROTEIN"/>
    <property type="match status" value="1"/>
</dbReference>
<feature type="domain" description="tRNA(Ile)-lysidine/2-thiocytidine synthase N-terminal" evidence="2">
    <location>
        <begin position="747"/>
        <end position="917"/>
    </location>
</feature>
<proteinExistence type="predicted"/>
<dbReference type="EMBL" id="CAJFCJ010000002">
    <property type="protein sequence ID" value="CAD5112532.1"/>
    <property type="molecule type" value="Genomic_DNA"/>
</dbReference>
<dbReference type="SUPFAM" id="SSF53383">
    <property type="entry name" value="PLP-dependent transferases"/>
    <property type="match status" value="1"/>
</dbReference>
<dbReference type="InterPro" id="IPR000192">
    <property type="entry name" value="Aminotrans_V_dom"/>
</dbReference>
<dbReference type="Proteomes" id="UP000549394">
    <property type="component" value="Unassembled WGS sequence"/>
</dbReference>
<dbReference type="SUPFAM" id="SSF52402">
    <property type="entry name" value="Adenine nucleotide alpha hydrolases-like"/>
    <property type="match status" value="1"/>
</dbReference>
<dbReference type="CDD" id="cd24138">
    <property type="entry name" value="TtcA-like"/>
    <property type="match status" value="1"/>
</dbReference>
<dbReference type="PANTHER" id="PTHR43686">
    <property type="entry name" value="SULFURTRANSFERASE-RELATED"/>
    <property type="match status" value="1"/>
</dbReference>
<dbReference type="Pfam" id="PF00266">
    <property type="entry name" value="Aminotran_5"/>
    <property type="match status" value="1"/>
</dbReference>
<dbReference type="InterPro" id="IPR015421">
    <property type="entry name" value="PyrdxlP-dep_Trfase_major"/>
</dbReference>
<gene>
    <name evidence="3" type="ORF">DGYR_LOCUS1660</name>
</gene>
<evidence type="ECO:0000313" key="4">
    <source>
        <dbReference type="Proteomes" id="UP000549394"/>
    </source>
</evidence>
<dbReference type="InterPro" id="IPR015422">
    <property type="entry name" value="PyrdxlP-dep_Trfase_small"/>
</dbReference>
<dbReference type="AlphaFoldDB" id="A0A7I8VBF4"/>
<evidence type="ECO:0000313" key="3">
    <source>
        <dbReference type="EMBL" id="CAD5112532.1"/>
    </source>
</evidence>
<protein>
    <submittedName>
        <fullName evidence="3">DgyrCDS1743</fullName>
    </submittedName>
</protein>
<dbReference type="Gene3D" id="3.40.640.10">
    <property type="entry name" value="Type I PLP-dependent aspartate aminotransferase-like (Major domain)"/>
    <property type="match status" value="1"/>
</dbReference>
<sequence>MSDNMSISQRPVARKFHDLPKFRKTASQDEETLESVEVLLKYIYENVIGREKVFSGPFGFRNVVYTDYTASGKSLQFIEDYIRDEILPEYGNTHTTTSVTSLQTTMYRHEARDIVRNAVNASEHDAVIFTGSGCTGAVHKLIHALNLDRSPVIFVGPYEHHSNLLPWREIGADIIRIKEDSQGAIDLNDLLEQLRKYETITDRLKIGCFCAASNITGILVDVDTISSLLHTLGCLAFWDYASAAPYTAIDMNPIEKPETPQCYKDAVFLSPHKFVGGIQTTGLLVAKKKLFNNKVPSEAGGGTVFFVRRNGHRYQQEVELREEGGTPAIVESIRVGLIFQLKRAVGTDIIMELEENLTKKAFSKWENLENLKLLGGRVVPRLPIFSFVVKHKSLFLHHNFVCAVLNDVFGIQARGGCACAGPYAEDLLGIDEKLAKKFEELLAEDDRLDRVHLRRYGEYSNREILRPGFVRLNLPYFAPEEEIDFILEAVAMTAENAWILLPQYTFNPETGEWRHKNLHTFKSRKWLGNITYKNGKMEYTDSPIEDRGPLPKNFSDCLRKAEEIFQAGKHIKTTLGDQRNLFDEESSKFRWFILPSEISDLLSTPNMIINHVSPFQPIEYSNNTVDSSDKKKIFSSIASNRRSDSSLAKSQASDSQKSLIDFFESGFENKSEVNIPKVAEKSSEDDYKPPAKKEKMSCPLKIRKRKSTEEEDRGAMVVGKWYAPPKPIFKPMTEAIEEFSMIKNNDKLLVCLSGGKDSLSLLHAMHQYQFYAKSKGIEFQLGAVTIDPQAESYNPRPLKAYLASLNVPYFYEEQDIIGSAKELGEGCTSICSFCSRMKRGRIYHAARREGYNVLALGQHRDDLAESFMMSLFHNGLLRTMKACYTVKEGDLRVIRPLVYVREKELRKFAEQNHLPIISENCPACFELPKERHRMKQLLASQEVIHPRLFNSISSAIHPIIAIPKTGVSLKNMMGTSATEDDKDDEDF</sequence>